<reference evidence="1" key="2">
    <citation type="journal article" date="2015" name="Data Brief">
        <title>Shoot transcriptome of the giant reed, Arundo donax.</title>
        <authorList>
            <person name="Barrero R.A."/>
            <person name="Guerrero F.D."/>
            <person name="Moolhuijzen P."/>
            <person name="Goolsby J.A."/>
            <person name="Tidwell J."/>
            <person name="Bellgard S.E."/>
            <person name="Bellgard M.I."/>
        </authorList>
    </citation>
    <scope>NUCLEOTIDE SEQUENCE</scope>
    <source>
        <tissue evidence="1">Shoot tissue taken approximately 20 cm above the soil surface</tissue>
    </source>
</reference>
<accession>A0A0A8YPR4</accession>
<organism evidence="1">
    <name type="scientific">Arundo donax</name>
    <name type="common">Giant reed</name>
    <name type="synonym">Donax arundinaceus</name>
    <dbReference type="NCBI Taxonomy" id="35708"/>
    <lineage>
        <taxon>Eukaryota</taxon>
        <taxon>Viridiplantae</taxon>
        <taxon>Streptophyta</taxon>
        <taxon>Embryophyta</taxon>
        <taxon>Tracheophyta</taxon>
        <taxon>Spermatophyta</taxon>
        <taxon>Magnoliopsida</taxon>
        <taxon>Liliopsida</taxon>
        <taxon>Poales</taxon>
        <taxon>Poaceae</taxon>
        <taxon>PACMAD clade</taxon>
        <taxon>Arundinoideae</taxon>
        <taxon>Arundineae</taxon>
        <taxon>Arundo</taxon>
    </lineage>
</organism>
<sequence>MAAAASPSWSSLPAILTLSFHGRREEKIAASDFGLLCVARTREWRESTGAKGTRWPWTQSSNGMRD</sequence>
<reference evidence="1" key="1">
    <citation type="submission" date="2014-09" db="EMBL/GenBank/DDBJ databases">
        <authorList>
            <person name="Magalhaes I.L.F."/>
            <person name="Oliveira U."/>
            <person name="Santos F.R."/>
            <person name="Vidigal T.H.D.A."/>
            <person name="Brescovit A.D."/>
            <person name="Santos A.J."/>
        </authorList>
    </citation>
    <scope>NUCLEOTIDE SEQUENCE</scope>
    <source>
        <tissue evidence="1">Shoot tissue taken approximately 20 cm above the soil surface</tissue>
    </source>
</reference>
<dbReference type="EMBL" id="GBRH01269619">
    <property type="protein sequence ID" value="JAD28276.1"/>
    <property type="molecule type" value="Transcribed_RNA"/>
</dbReference>
<evidence type="ECO:0000313" key="1">
    <source>
        <dbReference type="EMBL" id="JAD28276.1"/>
    </source>
</evidence>
<proteinExistence type="predicted"/>
<name>A0A0A8YPR4_ARUDO</name>
<protein>
    <submittedName>
        <fullName evidence="1">Uncharacterized protein</fullName>
    </submittedName>
</protein>
<dbReference type="AlphaFoldDB" id="A0A0A8YPR4"/>